<dbReference type="RefSeq" id="WP_093352451.1">
    <property type="nucleotide sequence ID" value="NZ_FOUY01000041.1"/>
</dbReference>
<dbReference type="InterPro" id="IPR054353">
    <property type="entry name" value="IstA-like_C"/>
</dbReference>
<evidence type="ECO:0000256" key="2">
    <source>
        <dbReference type="SAM" id="MobiDB-lite"/>
    </source>
</evidence>
<reference evidence="4 5" key="1">
    <citation type="submission" date="2016-10" db="EMBL/GenBank/DDBJ databases">
        <authorList>
            <person name="de Groot N.N."/>
        </authorList>
    </citation>
    <scope>NUCLEOTIDE SEQUENCE [LARGE SCALE GENOMIC DNA]</scope>
    <source>
        <strain evidence="4 5">CGMCC 4.1877</strain>
    </source>
</reference>
<evidence type="ECO:0000259" key="3">
    <source>
        <dbReference type="PROSITE" id="PS50994"/>
    </source>
</evidence>
<feature type="region of interest" description="Disordered" evidence="2">
    <location>
        <begin position="353"/>
        <end position="372"/>
    </location>
</feature>
<evidence type="ECO:0000256" key="1">
    <source>
        <dbReference type="ARBA" id="ARBA00009277"/>
    </source>
</evidence>
<dbReference type="EMBL" id="FOUY01000041">
    <property type="protein sequence ID" value="SFO27713.1"/>
    <property type="molecule type" value="Genomic_DNA"/>
</dbReference>
<dbReference type="OrthoDB" id="92877at2"/>
<feature type="compositionally biased region" description="Polar residues" evidence="2">
    <location>
        <begin position="494"/>
        <end position="512"/>
    </location>
</feature>
<name>A0A1I5FVV4_PSUAM</name>
<dbReference type="SUPFAM" id="SSF53098">
    <property type="entry name" value="Ribonuclease H-like"/>
    <property type="match status" value="1"/>
</dbReference>
<dbReference type="PROSITE" id="PS50994">
    <property type="entry name" value="INTEGRASE"/>
    <property type="match status" value="1"/>
</dbReference>
<dbReference type="NCBIfam" id="NF033546">
    <property type="entry name" value="transpos_IS21"/>
    <property type="match status" value="1"/>
</dbReference>
<dbReference type="GO" id="GO:0015074">
    <property type="term" value="P:DNA integration"/>
    <property type="evidence" value="ECO:0007669"/>
    <property type="project" value="InterPro"/>
</dbReference>
<proteinExistence type="inferred from homology"/>
<dbReference type="STRING" id="260086.SAMN05216207_10413"/>
<keyword evidence="5" id="KW-1185">Reference proteome</keyword>
<feature type="compositionally biased region" description="Basic and acidic residues" evidence="2">
    <location>
        <begin position="353"/>
        <end position="362"/>
    </location>
</feature>
<sequence>MKRNEEIVEILEAYDLTGSYRAAAELAGCDHHTVRRYVLLRESGQPPVAREHRARPIDDYLDKVEELVARSNGRVRADVVHERITAMGFTGGERTTRRTVAETKARLRAGQRRVFRPWVTEPGLWLQWDWAEGPRVDGRRTNLWCAWLAWSRFRVVLAVFDRTLPTIVACLDATLRRLGGVPTYALTDNERTVSVDHVAGVAVRHPEIVALARHYGMTIRTCVPADPQSKGGAESTVRIAKADLVPTAANLLPEYRTFGQLETACRAFCDEVNARAHRETRRPPVEMLAEEQARLHRLPERAFTVAFGTTRRVNWDATISVEGVRYSVPHQLVDTRVWARMAGDELIVTAVDPEHGPTEVARHPRSRPGTPVIAAEHYPPPSSAAAAGGQRPPRAATAEEKAFLALGPGAAAWLVEAAGAGARGLRRKMAEAVTLAKLHPPGEVDRALAVAAVAGRFADNDLLRILTHHAGRNDRDGAAVAATVSRVSEDHSLQPGTSAWSGFGRNSRSAPDTPQPTGEPS</sequence>
<accession>A0A1I5FVV4</accession>
<comment type="similarity">
    <text evidence="1">Belongs to the transposase IS21/IS408/IS1162 family.</text>
</comment>
<dbReference type="InterPro" id="IPR036397">
    <property type="entry name" value="RNaseH_sf"/>
</dbReference>
<dbReference type="PANTHER" id="PTHR35004">
    <property type="entry name" value="TRANSPOSASE RV3428C-RELATED"/>
    <property type="match status" value="1"/>
</dbReference>
<organism evidence="4 5">
    <name type="scientific">Pseudonocardia ammonioxydans</name>
    <dbReference type="NCBI Taxonomy" id="260086"/>
    <lineage>
        <taxon>Bacteria</taxon>
        <taxon>Bacillati</taxon>
        <taxon>Actinomycetota</taxon>
        <taxon>Actinomycetes</taxon>
        <taxon>Pseudonocardiales</taxon>
        <taxon>Pseudonocardiaceae</taxon>
        <taxon>Pseudonocardia</taxon>
    </lineage>
</organism>
<gene>
    <name evidence="4" type="ORF">SAMN05216207_10413</name>
</gene>
<evidence type="ECO:0000313" key="4">
    <source>
        <dbReference type="EMBL" id="SFO27713.1"/>
    </source>
</evidence>
<dbReference type="InterPro" id="IPR012337">
    <property type="entry name" value="RNaseH-like_sf"/>
</dbReference>
<evidence type="ECO:0000313" key="5">
    <source>
        <dbReference type="Proteomes" id="UP000199614"/>
    </source>
</evidence>
<dbReference type="InterPro" id="IPR001584">
    <property type="entry name" value="Integrase_cat-core"/>
</dbReference>
<dbReference type="Pfam" id="PF22483">
    <property type="entry name" value="Mu-transpos_C_2"/>
    <property type="match status" value="1"/>
</dbReference>
<dbReference type="Proteomes" id="UP000199614">
    <property type="component" value="Unassembled WGS sequence"/>
</dbReference>
<feature type="domain" description="Integrase catalytic" evidence="3">
    <location>
        <begin position="118"/>
        <end position="292"/>
    </location>
</feature>
<feature type="region of interest" description="Disordered" evidence="2">
    <location>
        <begin position="482"/>
        <end position="521"/>
    </location>
</feature>
<dbReference type="AlphaFoldDB" id="A0A1I5FVV4"/>
<dbReference type="Gene3D" id="3.30.420.10">
    <property type="entry name" value="Ribonuclease H-like superfamily/Ribonuclease H"/>
    <property type="match status" value="1"/>
</dbReference>
<protein>
    <submittedName>
        <fullName evidence="4">Transposase</fullName>
    </submittedName>
</protein>
<dbReference type="GO" id="GO:0003676">
    <property type="term" value="F:nucleic acid binding"/>
    <property type="evidence" value="ECO:0007669"/>
    <property type="project" value="InterPro"/>
</dbReference>